<feature type="non-terminal residue" evidence="1">
    <location>
        <position position="243"/>
    </location>
</feature>
<dbReference type="AlphaFoldDB" id="A0AAU9RD46"/>
<evidence type="ECO:0000313" key="2">
    <source>
        <dbReference type="Proteomes" id="UP000836841"/>
    </source>
</evidence>
<protein>
    <submittedName>
        <fullName evidence="1">Uncharacterized protein</fullName>
    </submittedName>
</protein>
<gene>
    <name evidence="1" type="ORF">TAV2_LOCUS2206</name>
</gene>
<sequence length="243" mass="27485">FFDTERPGLLGLRGFDCEGNNPKYPFRALVKLYAKLGLHRYNLLEFFNMKIGGGASSYYITLAGCAPDSDLQQSFQVIVAEERLGLLDVKVSMPRPRGEDEDEDEDVVEVVLPDWPSETDFSDRKRFRMLKESELRSNDWITLYLELALAAHDRTLTDLDLLELEIVQVAIEDVETPRKGAKTAVYYISYKDVAKARKGEPVDRKAVVRRVLDEPSGELALVGEEIALVGEEEEISGELETYC</sequence>
<dbReference type="PANTHER" id="PTHR31260:SF46">
    <property type="entry name" value="UPF0725 PROTEIN EMB2204"/>
    <property type="match status" value="1"/>
</dbReference>
<dbReference type="EMBL" id="OU466857">
    <property type="protein sequence ID" value="CAH2038548.1"/>
    <property type="molecule type" value="Genomic_DNA"/>
</dbReference>
<dbReference type="Pfam" id="PF04776">
    <property type="entry name" value="protein_MS5"/>
    <property type="match status" value="1"/>
</dbReference>
<dbReference type="PANTHER" id="PTHR31260">
    <property type="entry name" value="CYSTATIN/MONELLIN SUPERFAMILY PROTEIN"/>
    <property type="match status" value="1"/>
</dbReference>
<organism evidence="1 2">
    <name type="scientific">Thlaspi arvense</name>
    <name type="common">Field penny-cress</name>
    <dbReference type="NCBI Taxonomy" id="13288"/>
    <lineage>
        <taxon>Eukaryota</taxon>
        <taxon>Viridiplantae</taxon>
        <taxon>Streptophyta</taxon>
        <taxon>Embryophyta</taxon>
        <taxon>Tracheophyta</taxon>
        <taxon>Spermatophyta</taxon>
        <taxon>Magnoliopsida</taxon>
        <taxon>eudicotyledons</taxon>
        <taxon>Gunneridae</taxon>
        <taxon>Pentapetalae</taxon>
        <taxon>rosids</taxon>
        <taxon>malvids</taxon>
        <taxon>Brassicales</taxon>
        <taxon>Brassicaceae</taxon>
        <taxon>Thlaspideae</taxon>
        <taxon>Thlaspi</taxon>
    </lineage>
</organism>
<name>A0AAU9RD46_THLAR</name>
<accession>A0AAU9RD46</accession>
<dbReference type="InterPro" id="IPR006462">
    <property type="entry name" value="MS5"/>
</dbReference>
<proteinExistence type="predicted"/>
<evidence type="ECO:0000313" key="1">
    <source>
        <dbReference type="EMBL" id="CAH2038548.1"/>
    </source>
</evidence>
<reference evidence="1 2" key="1">
    <citation type="submission" date="2022-03" db="EMBL/GenBank/DDBJ databases">
        <authorList>
            <person name="Nunn A."/>
            <person name="Chopra R."/>
            <person name="Nunn A."/>
            <person name="Contreras Garrido A."/>
        </authorList>
    </citation>
    <scope>NUCLEOTIDE SEQUENCE [LARGE SCALE GENOMIC DNA]</scope>
</reference>
<keyword evidence="2" id="KW-1185">Reference proteome</keyword>
<dbReference type="Proteomes" id="UP000836841">
    <property type="component" value="Chromosome 1"/>
</dbReference>
<dbReference type="NCBIfam" id="TIGR01572">
    <property type="entry name" value="A_thl_para_3677"/>
    <property type="match status" value="1"/>
</dbReference>